<evidence type="ECO:0000256" key="1">
    <source>
        <dbReference type="ARBA" id="ARBA00005188"/>
    </source>
</evidence>
<feature type="active site" description="Nucleophile; for glutaminase activity" evidence="7">
    <location>
        <position position="145"/>
    </location>
</feature>
<dbReference type="RefSeq" id="WP_034734269.1">
    <property type="nucleotide sequence ID" value="NZ_JPIN01000019.1"/>
</dbReference>
<keyword evidence="3 7" id="KW-0436">Ligase</keyword>
<dbReference type="GO" id="GO:0003952">
    <property type="term" value="F:NAD+ synthase (glutamine-hydrolyzing) activity"/>
    <property type="evidence" value="ECO:0007669"/>
    <property type="project" value="UniProtKB-UniRule"/>
</dbReference>
<evidence type="ECO:0000256" key="5">
    <source>
        <dbReference type="ARBA" id="ARBA00022840"/>
    </source>
</evidence>
<dbReference type="UniPathway" id="UPA00253">
    <property type="reaction ID" value="UER00334"/>
</dbReference>
<evidence type="ECO:0000256" key="3">
    <source>
        <dbReference type="ARBA" id="ARBA00022598"/>
    </source>
</evidence>
<evidence type="ECO:0000256" key="9">
    <source>
        <dbReference type="RuleBase" id="RU003811"/>
    </source>
</evidence>
<protein>
    <recommendedName>
        <fullName evidence="7 8">Glutamine-dependent NAD(+) synthetase</fullName>
        <ecNumber evidence="7 8">6.3.5.1</ecNumber>
    </recommendedName>
    <alternativeName>
        <fullName evidence="7 8">NAD(+) synthase [glutamine-hydrolyzing]</fullName>
    </alternativeName>
</protein>
<comment type="similarity">
    <text evidence="9">Belongs to the NAD synthetase family.</text>
</comment>
<feature type="binding site" evidence="7">
    <location>
        <position position="518"/>
    </location>
    <ligand>
        <name>deamido-NAD(+)</name>
        <dbReference type="ChEBI" id="CHEBI:58437"/>
        <note>ligand shared between two neighboring subunits</note>
    </ligand>
</feature>
<dbReference type="EMBL" id="JPIN01000019">
    <property type="protein sequence ID" value="KFZ27808.1"/>
    <property type="molecule type" value="Genomic_DNA"/>
</dbReference>
<dbReference type="eggNOG" id="COG0171">
    <property type="taxonomic scope" value="Bacteria"/>
</dbReference>
<dbReference type="GO" id="GO:0009435">
    <property type="term" value="P:NAD+ biosynthetic process"/>
    <property type="evidence" value="ECO:0007669"/>
    <property type="project" value="UniProtKB-UniRule"/>
</dbReference>
<feature type="domain" description="CN hydrolase" evidence="10">
    <location>
        <begin position="4"/>
        <end position="246"/>
    </location>
</feature>
<dbReference type="HAMAP" id="MF_02090">
    <property type="entry name" value="NadE_glutamine_dep"/>
    <property type="match status" value="1"/>
</dbReference>
<dbReference type="InterPro" id="IPR003010">
    <property type="entry name" value="C-N_Hydrolase"/>
</dbReference>
<dbReference type="GO" id="GO:0008795">
    <property type="term" value="F:NAD+ synthase activity"/>
    <property type="evidence" value="ECO:0007669"/>
    <property type="project" value="UniProtKB-UniRule"/>
</dbReference>
<feature type="active site" description="For glutaminase activity" evidence="7">
    <location>
        <position position="109"/>
    </location>
</feature>
<dbReference type="NCBIfam" id="NF010588">
    <property type="entry name" value="PRK13981.1"/>
    <property type="match status" value="1"/>
</dbReference>
<evidence type="ECO:0000313" key="11">
    <source>
        <dbReference type="EMBL" id="KFZ27808.1"/>
    </source>
</evidence>
<feature type="binding site" evidence="7">
    <location>
        <position position="115"/>
    </location>
    <ligand>
        <name>L-glutamine</name>
        <dbReference type="ChEBI" id="CHEBI:58359"/>
    </ligand>
</feature>
<dbReference type="Pfam" id="PF00795">
    <property type="entry name" value="CN_hydrolase"/>
    <property type="match status" value="1"/>
</dbReference>
<dbReference type="InterPro" id="IPR036526">
    <property type="entry name" value="C-N_Hydrolase_sf"/>
</dbReference>
<feature type="active site" description="Proton acceptor; for glutaminase activity" evidence="7">
    <location>
        <position position="42"/>
    </location>
</feature>
<dbReference type="GO" id="GO:0004359">
    <property type="term" value="F:glutaminase activity"/>
    <property type="evidence" value="ECO:0007669"/>
    <property type="project" value="InterPro"/>
</dbReference>
<dbReference type="PANTHER" id="PTHR23090">
    <property type="entry name" value="NH 3 /GLUTAMINE-DEPENDENT NAD + SYNTHETASE"/>
    <property type="match status" value="1"/>
</dbReference>
<dbReference type="CDD" id="cd00553">
    <property type="entry name" value="NAD_synthase"/>
    <property type="match status" value="1"/>
</dbReference>
<dbReference type="PIRSF" id="PIRSF006630">
    <property type="entry name" value="NADS_GAT"/>
    <property type="match status" value="1"/>
</dbReference>
<organism evidence="11 12">
    <name type="scientific">Pseudidiomarina atlantica</name>
    <dbReference type="NCBI Taxonomy" id="1517416"/>
    <lineage>
        <taxon>Bacteria</taxon>
        <taxon>Pseudomonadati</taxon>
        <taxon>Pseudomonadota</taxon>
        <taxon>Gammaproteobacteria</taxon>
        <taxon>Alteromonadales</taxon>
        <taxon>Idiomarinaceae</taxon>
        <taxon>Pseudidiomarina</taxon>
    </lineage>
</organism>
<dbReference type="SUPFAM" id="SSF56317">
    <property type="entry name" value="Carbon-nitrogen hydrolase"/>
    <property type="match status" value="1"/>
</dbReference>
<dbReference type="InterPro" id="IPR014445">
    <property type="entry name" value="Gln-dep_NAD_synthase"/>
</dbReference>
<dbReference type="FunFam" id="3.40.50.620:FF:000106">
    <property type="entry name" value="Glutamine-dependent NAD(+) synthetase"/>
    <property type="match status" value="1"/>
</dbReference>
<dbReference type="GO" id="GO:0005524">
    <property type="term" value="F:ATP binding"/>
    <property type="evidence" value="ECO:0007669"/>
    <property type="project" value="UniProtKB-UniRule"/>
</dbReference>
<feature type="binding site" evidence="7">
    <location>
        <position position="401"/>
    </location>
    <ligand>
        <name>ATP</name>
        <dbReference type="ChEBI" id="CHEBI:30616"/>
    </ligand>
</feature>
<feature type="binding site" evidence="7">
    <location>
        <begin position="294"/>
        <end position="301"/>
    </location>
    <ligand>
        <name>ATP</name>
        <dbReference type="ChEBI" id="CHEBI:30616"/>
    </ligand>
</feature>
<accession>A0A094KZT0</accession>
<dbReference type="eggNOG" id="COG0388">
    <property type="taxonomic scope" value="Bacteria"/>
</dbReference>
<dbReference type="GO" id="GO:0005737">
    <property type="term" value="C:cytoplasm"/>
    <property type="evidence" value="ECO:0007669"/>
    <property type="project" value="InterPro"/>
</dbReference>
<dbReference type="Gene3D" id="3.40.50.620">
    <property type="entry name" value="HUPs"/>
    <property type="match status" value="1"/>
</dbReference>
<gene>
    <name evidence="7" type="primary">nadE</name>
    <name evidence="11" type="ORF">IDAT_12650</name>
</gene>
<name>A0A094KZT0_9GAMM</name>
<dbReference type="InterPro" id="IPR014729">
    <property type="entry name" value="Rossmann-like_a/b/a_fold"/>
</dbReference>
<comment type="similarity">
    <text evidence="2 7 8">In the C-terminal section; belongs to the NAD synthetase family.</text>
</comment>
<dbReference type="InterPro" id="IPR003694">
    <property type="entry name" value="NAD_synthase"/>
</dbReference>
<dbReference type="InterPro" id="IPR022310">
    <property type="entry name" value="NAD/GMP_synthase"/>
</dbReference>
<keyword evidence="6 7" id="KW-0520">NAD</keyword>
<dbReference type="CDD" id="cd07570">
    <property type="entry name" value="GAT_Gln-NAD-synth"/>
    <property type="match status" value="1"/>
</dbReference>
<feature type="binding site" evidence="7">
    <location>
        <position position="406"/>
    </location>
    <ligand>
        <name>deamido-NAD(+)</name>
        <dbReference type="ChEBI" id="CHEBI:58437"/>
        <note>ligand shared between two neighboring subunits</note>
    </ligand>
</feature>
<dbReference type="Proteomes" id="UP000053718">
    <property type="component" value="Unassembled WGS sequence"/>
</dbReference>
<keyword evidence="5 7" id="KW-0067">ATP-binding</keyword>
<keyword evidence="12" id="KW-1185">Reference proteome</keyword>
<evidence type="ECO:0000259" key="10">
    <source>
        <dbReference type="PROSITE" id="PS50263"/>
    </source>
</evidence>
<dbReference type="STRING" id="1517416.IDAT_12650"/>
<dbReference type="PROSITE" id="PS50263">
    <property type="entry name" value="CN_HYDROLASE"/>
    <property type="match status" value="1"/>
</dbReference>
<dbReference type="OrthoDB" id="9760188at2"/>
<evidence type="ECO:0000256" key="7">
    <source>
        <dbReference type="HAMAP-Rule" id="MF_02090"/>
    </source>
</evidence>
<evidence type="ECO:0000256" key="8">
    <source>
        <dbReference type="PIRNR" id="PIRNR006630"/>
    </source>
</evidence>
<comment type="function">
    <text evidence="7">Catalyzes the ATP-dependent amidation of deamido-NAD to form NAD. Uses L-glutamine as a nitrogen source.</text>
</comment>
<proteinExistence type="inferred from homology"/>
<comment type="pathway">
    <text evidence="1 7 8">Cofactor biosynthesis; NAD(+) biosynthesis; NAD(+) from deamido-NAD(+) (L-Gln route): step 1/1.</text>
</comment>
<evidence type="ECO:0000256" key="4">
    <source>
        <dbReference type="ARBA" id="ARBA00022741"/>
    </source>
</evidence>
<dbReference type="PANTHER" id="PTHR23090:SF9">
    <property type="entry name" value="GLUTAMINE-DEPENDENT NAD(+) SYNTHETASE"/>
    <property type="match status" value="1"/>
</dbReference>
<feature type="binding site" evidence="7">
    <location>
        <position position="171"/>
    </location>
    <ligand>
        <name>L-glutamine</name>
        <dbReference type="ChEBI" id="CHEBI:58359"/>
    </ligand>
</feature>
<keyword evidence="4 7" id="KW-0547">Nucleotide-binding</keyword>
<evidence type="ECO:0000256" key="6">
    <source>
        <dbReference type="ARBA" id="ARBA00023027"/>
    </source>
</evidence>
<dbReference type="EC" id="6.3.5.1" evidence="7 8"/>
<dbReference type="NCBIfam" id="TIGR00552">
    <property type="entry name" value="nadE"/>
    <property type="match status" value="1"/>
</dbReference>
<dbReference type="Pfam" id="PF02540">
    <property type="entry name" value="NAD_synthase"/>
    <property type="match status" value="1"/>
</dbReference>
<dbReference type="SUPFAM" id="SSF52402">
    <property type="entry name" value="Adenine nucleotide alpha hydrolases-like"/>
    <property type="match status" value="1"/>
</dbReference>
<comment type="catalytic activity">
    <reaction evidence="7 8">
        <text>deamido-NAD(+) + L-glutamine + ATP + H2O = L-glutamate + AMP + diphosphate + NAD(+) + H(+)</text>
        <dbReference type="Rhea" id="RHEA:24384"/>
        <dbReference type="ChEBI" id="CHEBI:15377"/>
        <dbReference type="ChEBI" id="CHEBI:15378"/>
        <dbReference type="ChEBI" id="CHEBI:29985"/>
        <dbReference type="ChEBI" id="CHEBI:30616"/>
        <dbReference type="ChEBI" id="CHEBI:33019"/>
        <dbReference type="ChEBI" id="CHEBI:57540"/>
        <dbReference type="ChEBI" id="CHEBI:58359"/>
        <dbReference type="ChEBI" id="CHEBI:58437"/>
        <dbReference type="ChEBI" id="CHEBI:456215"/>
        <dbReference type="EC" id="6.3.5.1"/>
    </reaction>
</comment>
<sequence length="562" mass="62552">MKPITVAIAQLDFTVGAIKRNTETMLHCLGQHEDADIVVFPELAVTGYPPEDLLFRSDFEQLVNDALTRIADAAQQQVAIVGHPQRMGSELFNSVSVLHRGKCLARYHKQRLPQYGVFDEQRYFIPGHEACVFDWQGHRIGVLVCEDLWHPEPLKRTREAGADWIVSLNASPYEVDKHEQRLHVLQQRVHESGLPIVYVNNCGGQDELVFDGHSMVVDSDGQVVAELPHCQPTVALVHFAATGIRPLDAAHSPQPIVEGKAEITTQRLEQVRQALVLAIRDYVTKNGFKGVTLGLSGGIDSALTLALAVEALGATAVHAVMMPFRYTSKMSLEDAEQQARTLGVKYDVIAIEPIYESFLQQLAPQLADHSPDVTEENLQARSRGVLLMALSNKTGSLVLTTGNKSELAVGYCTLYGDMCGGFAPIKDVPKTMVFALSRHINTVAGEQLIPQRVIERPPSAELAPGQTDQDSLPEYEVLDKIISLYVEQDWAPSEIVDAGFSQADVLRVVRLIDINEYKRRQGAVGPKITSRNFNKDRRYPITNHFRYEMERQLTTEARHEKN</sequence>
<dbReference type="AlphaFoldDB" id="A0A094KZT0"/>
<evidence type="ECO:0000313" key="12">
    <source>
        <dbReference type="Proteomes" id="UP000053718"/>
    </source>
</evidence>
<reference evidence="11 12" key="1">
    <citation type="submission" date="2014-06" db="EMBL/GenBank/DDBJ databases">
        <title>Draft genome sequence of Idiomarina sp. MCCC 1A10513.</title>
        <authorList>
            <person name="Du J."/>
            <person name="Lai Q."/>
            <person name="Shao Z."/>
        </authorList>
    </citation>
    <scope>NUCLEOTIDE SEQUENCE [LARGE SCALE GENOMIC DNA]</scope>
    <source>
        <strain evidence="11 12">MCCC 1A10513</strain>
    </source>
</reference>
<evidence type="ECO:0000256" key="2">
    <source>
        <dbReference type="ARBA" id="ARBA00007145"/>
    </source>
</evidence>
<dbReference type="Gene3D" id="3.60.110.10">
    <property type="entry name" value="Carbon-nitrogen hydrolase"/>
    <property type="match status" value="1"/>
</dbReference>
<feature type="binding site" evidence="7">
    <location>
        <position position="377"/>
    </location>
    <ligand>
        <name>deamido-NAD(+)</name>
        <dbReference type="ChEBI" id="CHEBI:58437"/>
        <note>ligand shared between two neighboring subunits</note>
    </ligand>
</feature>
<feature type="binding site" evidence="7">
    <location>
        <position position="177"/>
    </location>
    <ligand>
        <name>L-glutamine</name>
        <dbReference type="ChEBI" id="CHEBI:58359"/>
    </ligand>
</feature>
<comment type="caution">
    <text evidence="11">The sequence shown here is derived from an EMBL/GenBank/DDBJ whole genome shotgun (WGS) entry which is preliminary data.</text>
</comment>
<comment type="caution">
    <text evidence="7">Lacks conserved residue(s) required for the propagation of feature annotation.</text>
</comment>